<dbReference type="KEGG" id="kne:92182019"/>
<name>A0AAW0YWQ9_9TREE</name>
<protein>
    <submittedName>
        <fullName evidence="2">Uncharacterized protein</fullName>
    </submittedName>
</protein>
<feature type="region of interest" description="Disordered" evidence="1">
    <location>
        <begin position="106"/>
        <end position="131"/>
    </location>
</feature>
<accession>A0AAW0YWQ9</accession>
<evidence type="ECO:0000313" key="3">
    <source>
        <dbReference type="Proteomes" id="UP001388673"/>
    </source>
</evidence>
<dbReference type="AlphaFoldDB" id="A0AAW0YWQ9"/>
<reference evidence="2 3" key="1">
    <citation type="journal article" date="2024" name="bioRxiv">
        <title>Comparative genomics of Cryptococcus and Kwoniella reveals pathogenesis evolution and contrasting karyotype dynamics via intercentromeric recombination or chromosome fusion.</title>
        <authorList>
            <person name="Coelho M.A."/>
            <person name="David-Palma M."/>
            <person name="Shea T."/>
            <person name="Bowers K."/>
            <person name="McGinley-Smith S."/>
            <person name="Mohammad A.W."/>
            <person name="Gnirke A."/>
            <person name="Yurkov A.M."/>
            <person name="Nowrousian M."/>
            <person name="Sun S."/>
            <person name="Cuomo C.A."/>
            <person name="Heitman J."/>
        </authorList>
    </citation>
    <scope>NUCLEOTIDE SEQUENCE [LARGE SCALE GENOMIC DNA]</scope>
    <source>
        <strain evidence="2 3">CBS 13917</strain>
    </source>
</reference>
<dbReference type="EMBL" id="JBCAWK010000009">
    <property type="protein sequence ID" value="KAK8849429.1"/>
    <property type="molecule type" value="Genomic_DNA"/>
</dbReference>
<evidence type="ECO:0000313" key="2">
    <source>
        <dbReference type="EMBL" id="KAK8849429.1"/>
    </source>
</evidence>
<dbReference type="GeneID" id="92182019"/>
<dbReference type="Proteomes" id="UP001388673">
    <property type="component" value="Unassembled WGS sequence"/>
</dbReference>
<sequence>MAENTDTGEKRDAEWCTNDKCKDYMQPQDGIKKSANPIDVHETMAFQSALSGMSLASEGSWDQNMPGSMGGSSYGYGAESSRRGALGGNSIHQSYSGGSAFPAGSPYRGFGTATPQRTFTSYTPPGPDTSRRCGLCQEPVDETDSAVSRMSNGTETVLFHDRLAADQAVKKNSRFASFKLVETEGYRDVLLEDNPIGAHHIQRCGDRLKVRRAK</sequence>
<dbReference type="RefSeq" id="XP_066801317.1">
    <property type="nucleotide sequence ID" value="XM_066947858.1"/>
</dbReference>
<comment type="caution">
    <text evidence="2">The sequence shown here is derived from an EMBL/GenBank/DDBJ whole genome shotgun (WGS) entry which is preliminary data.</text>
</comment>
<keyword evidence="3" id="KW-1185">Reference proteome</keyword>
<feature type="compositionally biased region" description="Polar residues" evidence="1">
    <location>
        <begin position="113"/>
        <end position="123"/>
    </location>
</feature>
<organism evidence="2 3">
    <name type="scientific">Kwoniella newhampshirensis</name>
    <dbReference type="NCBI Taxonomy" id="1651941"/>
    <lineage>
        <taxon>Eukaryota</taxon>
        <taxon>Fungi</taxon>
        <taxon>Dikarya</taxon>
        <taxon>Basidiomycota</taxon>
        <taxon>Agaricomycotina</taxon>
        <taxon>Tremellomycetes</taxon>
        <taxon>Tremellales</taxon>
        <taxon>Cryptococcaceae</taxon>
        <taxon>Kwoniella</taxon>
    </lineage>
</organism>
<evidence type="ECO:0000256" key="1">
    <source>
        <dbReference type="SAM" id="MobiDB-lite"/>
    </source>
</evidence>
<proteinExistence type="predicted"/>
<gene>
    <name evidence="2" type="ORF">IAR55_004761</name>
</gene>